<dbReference type="EMBL" id="JBHTBF010000003">
    <property type="protein sequence ID" value="MFC7318453.1"/>
    <property type="molecule type" value="Genomic_DNA"/>
</dbReference>
<proteinExistence type="predicted"/>
<accession>A0ABD6AD34</accession>
<dbReference type="Proteomes" id="UP001596547">
    <property type="component" value="Unassembled WGS sequence"/>
</dbReference>
<feature type="region of interest" description="Disordered" evidence="1">
    <location>
        <begin position="31"/>
        <end position="60"/>
    </location>
</feature>
<evidence type="ECO:0000313" key="3">
    <source>
        <dbReference type="Proteomes" id="UP001596547"/>
    </source>
</evidence>
<keyword evidence="3" id="KW-1185">Reference proteome</keyword>
<dbReference type="RefSeq" id="WP_276306704.1">
    <property type="nucleotide sequence ID" value="NZ_CP119993.1"/>
</dbReference>
<comment type="caution">
    <text evidence="2">The sequence shown here is derived from an EMBL/GenBank/DDBJ whole genome shotgun (WGS) entry which is preliminary data.</text>
</comment>
<organism evidence="2 3">
    <name type="scientific">Halomarina halobia</name>
    <dbReference type="NCBI Taxonomy" id="3033386"/>
    <lineage>
        <taxon>Archaea</taxon>
        <taxon>Methanobacteriati</taxon>
        <taxon>Methanobacteriota</taxon>
        <taxon>Stenosarchaea group</taxon>
        <taxon>Halobacteria</taxon>
        <taxon>Halobacteriales</taxon>
        <taxon>Natronomonadaceae</taxon>
        <taxon>Halomarina</taxon>
    </lineage>
</organism>
<gene>
    <name evidence="2" type="ORF">ACFQPE_16865</name>
</gene>
<sequence>MAETPSPEEVERGDDYYHVRFRDPDEFDTIRTPDWAENAAGSVVEGSEVRTGHEKEGGDDDWEIQSVLVPIDEVDGEDEAREQAQKIVEKIES</sequence>
<evidence type="ECO:0000313" key="2">
    <source>
        <dbReference type="EMBL" id="MFC7318453.1"/>
    </source>
</evidence>
<evidence type="ECO:0000256" key="1">
    <source>
        <dbReference type="SAM" id="MobiDB-lite"/>
    </source>
</evidence>
<dbReference type="AlphaFoldDB" id="A0ABD6AD34"/>
<protein>
    <submittedName>
        <fullName evidence="2">Uncharacterized protein</fullName>
    </submittedName>
</protein>
<dbReference type="GeneID" id="79317367"/>
<reference evidence="2 3" key="1">
    <citation type="journal article" date="2019" name="Int. J. Syst. Evol. Microbiol.">
        <title>The Global Catalogue of Microorganisms (GCM) 10K type strain sequencing project: providing services to taxonomists for standard genome sequencing and annotation.</title>
        <authorList>
            <consortium name="The Broad Institute Genomics Platform"/>
            <consortium name="The Broad Institute Genome Sequencing Center for Infectious Disease"/>
            <person name="Wu L."/>
            <person name="Ma J."/>
        </authorList>
    </citation>
    <scope>NUCLEOTIDE SEQUENCE [LARGE SCALE GENOMIC DNA]</scope>
    <source>
        <strain evidence="2 3">PSR21</strain>
    </source>
</reference>
<name>A0ABD6AD34_9EURY</name>
<feature type="compositionally biased region" description="Basic and acidic residues" evidence="1">
    <location>
        <begin position="47"/>
        <end position="56"/>
    </location>
</feature>